<sequence>MPISLRQFSPTSLCRVLLQARTRVEWPFCSHNGDASAQFVRGVPIVGTKGHSTRVRAWRKTLQSEVGLSCRRGIGTTIPIKPQTILSPLHPTLGITITTATTPTKLSKVHLVNGVEWEIMRIGGQEGKIEKRGGGRESDRGRWKA</sequence>
<dbReference type="Proteomes" id="UP001630127">
    <property type="component" value="Unassembled WGS sequence"/>
</dbReference>
<proteinExistence type="predicted"/>
<dbReference type="AlphaFoldDB" id="A0ABD2Z362"/>
<protein>
    <recommendedName>
        <fullName evidence="3">Ribosomal protein L2</fullName>
    </recommendedName>
</protein>
<name>A0ABD2Z362_9GENT</name>
<evidence type="ECO:0000313" key="1">
    <source>
        <dbReference type="EMBL" id="KAL3513927.1"/>
    </source>
</evidence>
<reference evidence="1 2" key="1">
    <citation type="submission" date="2024-11" db="EMBL/GenBank/DDBJ databases">
        <title>A near-complete genome assembly of Cinchona calisaya.</title>
        <authorList>
            <person name="Lian D.C."/>
            <person name="Zhao X.W."/>
            <person name="Wei L."/>
        </authorList>
    </citation>
    <scope>NUCLEOTIDE SEQUENCE [LARGE SCALE GENOMIC DNA]</scope>
    <source>
        <tissue evidence="1">Nenye</tissue>
    </source>
</reference>
<dbReference type="EMBL" id="JBJUIK010000011">
    <property type="protein sequence ID" value="KAL3513927.1"/>
    <property type="molecule type" value="Genomic_DNA"/>
</dbReference>
<gene>
    <name evidence="1" type="ORF">ACH5RR_026644</name>
</gene>
<evidence type="ECO:0008006" key="3">
    <source>
        <dbReference type="Google" id="ProtNLM"/>
    </source>
</evidence>
<evidence type="ECO:0000313" key="2">
    <source>
        <dbReference type="Proteomes" id="UP001630127"/>
    </source>
</evidence>
<accession>A0ABD2Z362</accession>
<organism evidence="1 2">
    <name type="scientific">Cinchona calisaya</name>
    <dbReference type="NCBI Taxonomy" id="153742"/>
    <lineage>
        <taxon>Eukaryota</taxon>
        <taxon>Viridiplantae</taxon>
        <taxon>Streptophyta</taxon>
        <taxon>Embryophyta</taxon>
        <taxon>Tracheophyta</taxon>
        <taxon>Spermatophyta</taxon>
        <taxon>Magnoliopsida</taxon>
        <taxon>eudicotyledons</taxon>
        <taxon>Gunneridae</taxon>
        <taxon>Pentapetalae</taxon>
        <taxon>asterids</taxon>
        <taxon>lamiids</taxon>
        <taxon>Gentianales</taxon>
        <taxon>Rubiaceae</taxon>
        <taxon>Cinchonoideae</taxon>
        <taxon>Cinchoneae</taxon>
        <taxon>Cinchona</taxon>
    </lineage>
</organism>
<keyword evidence="2" id="KW-1185">Reference proteome</keyword>
<comment type="caution">
    <text evidence="1">The sequence shown here is derived from an EMBL/GenBank/DDBJ whole genome shotgun (WGS) entry which is preliminary data.</text>
</comment>